<keyword evidence="3 5" id="KW-0560">Oxidoreductase</keyword>
<accession>A0A089YSY0</accession>
<dbReference type="NCBIfam" id="NF008415">
    <property type="entry name" value="PRK11241.1"/>
    <property type="match status" value="1"/>
</dbReference>
<dbReference type="KEGG" id="prh:LT40_15660"/>
<dbReference type="SUPFAM" id="SSF53720">
    <property type="entry name" value="ALDH-like"/>
    <property type="match status" value="1"/>
</dbReference>
<sequence length="480" mass="51473">MQLKDTSLFRQQAYIDGAWLGADSGQAIKVSNPATNEILGTVPKMGAAETRRAIEAADKALPAWRALTAKERSNKLRRWFELMIENQDDLARLMTLEQGKPLAEAKGEIVYAASFIEWFAEEAKRVYGDTIPGHQPDKRLIVIKQPIGVTAAITPWNFPAAMITRKAGPALAAGCTMVLKPASQTPFSALALAELAERAGIPKGVFSVVTGSAGDIGSELTSNPIVRKLSFTGSTEIGRQLMAECAKDIKKVSLELGGNAPFIVFDDADLDKAVEGAIISKYRNNGQTCVCANRIYVQDGVYDAFAEKLKVAVGKLKIGNGLEEGTTTGPLIDDKAVAKVKEHIADAVGKGATVLTGGNALQGNFFEPTVLVNVSKDAAVAKEETFGPLAPLFRFQDEAEVIAMSNDTEFGLASYFYARDMSRVFRVAEALEYGMVGINTGLISNEVAPFGGIKASGLGREGSKYGIEDYLEIKYLCISV</sequence>
<dbReference type="PROSITE" id="PS00687">
    <property type="entry name" value="ALDEHYDE_DEHYDR_GLU"/>
    <property type="match status" value="1"/>
</dbReference>
<dbReference type="PANTHER" id="PTHR43353">
    <property type="entry name" value="SUCCINATE-SEMIALDEHYDE DEHYDROGENASE, MITOCHONDRIAL"/>
    <property type="match status" value="1"/>
</dbReference>
<dbReference type="InterPro" id="IPR016160">
    <property type="entry name" value="Ald_DH_CS_CYS"/>
</dbReference>
<dbReference type="InterPro" id="IPR050740">
    <property type="entry name" value="Aldehyde_DH_Superfamily"/>
</dbReference>
<dbReference type="FunFam" id="3.40.309.10:FF:000004">
    <property type="entry name" value="Succinate-semialdehyde dehydrogenase I"/>
    <property type="match status" value="1"/>
</dbReference>
<dbReference type="InterPro" id="IPR015590">
    <property type="entry name" value="Aldehyde_DH_dom"/>
</dbReference>
<dbReference type="InterPro" id="IPR016162">
    <property type="entry name" value="Ald_DH_N"/>
</dbReference>
<dbReference type="GO" id="GO:0004777">
    <property type="term" value="F:succinate-semialdehyde dehydrogenase (NAD+) activity"/>
    <property type="evidence" value="ECO:0007669"/>
    <property type="project" value="TreeGrafter"/>
</dbReference>
<evidence type="ECO:0000256" key="2">
    <source>
        <dbReference type="ARBA" id="ARBA00022857"/>
    </source>
</evidence>
<dbReference type="PANTHER" id="PTHR43353:SF5">
    <property type="entry name" value="SUCCINATE-SEMIALDEHYDE DEHYDROGENASE, MITOCHONDRIAL"/>
    <property type="match status" value="1"/>
</dbReference>
<organism evidence="7 8">
    <name type="scientific">Pseudomonas rhizosphaerae</name>
    <dbReference type="NCBI Taxonomy" id="216142"/>
    <lineage>
        <taxon>Bacteria</taxon>
        <taxon>Pseudomonadati</taxon>
        <taxon>Pseudomonadota</taxon>
        <taxon>Gammaproteobacteria</taxon>
        <taxon>Pseudomonadales</taxon>
        <taxon>Pseudomonadaceae</taxon>
        <taxon>Pseudomonas</taxon>
    </lineage>
</organism>
<dbReference type="Gene3D" id="3.40.605.10">
    <property type="entry name" value="Aldehyde Dehydrogenase, Chain A, domain 1"/>
    <property type="match status" value="1"/>
</dbReference>
<dbReference type="AlphaFoldDB" id="A0A089YSY0"/>
<dbReference type="Pfam" id="PF00171">
    <property type="entry name" value="Aldedh"/>
    <property type="match status" value="1"/>
</dbReference>
<dbReference type="FunFam" id="3.40.605.10:FF:000005">
    <property type="entry name" value="Succinate-semialdehyde dehydrogenase I"/>
    <property type="match status" value="1"/>
</dbReference>
<evidence type="ECO:0000313" key="7">
    <source>
        <dbReference type="EMBL" id="AIS18744.1"/>
    </source>
</evidence>
<dbReference type="Proteomes" id="UP000029499">
    <property type="component" value="Chromosome"/>
</dbReference>
<dbReference type="RefSeq" id="WP_043191829.1">
    <property type="nucleotide sequence ID" value="NZ_CP009533.1"/>
</dbReference>
<dbReference type="eggNOG" id="COG1012">
    <property type="taxonomic scope" value="Bacteria"/>
</dbReference>
<dbReference type="OrthoDB" id="9812625at2"/>
<gene>
    <name evidence="7" type="primary">gabD</name>
    <name evidence="7" type="ORF">LT40_15660</name>
</gene>
<dbReference type="InterPro" id="IPR010102">
    <property type="entry name" value="Succ_semiAld_DH"/>
</dbReference>
<evidence type="ECO:0000256" key="3">
    <source>
        <dbReference type="ARBA" id="ARBA00023002"/>
    </source>
</evidence>
<dbReference type="GO" id="GO:0005829">
    <property type="term" value="C:cytosol"/>
    <property type="evidence" value="ECO:0007669"/>
    <property type="project" value="TreeGrafter"/>
</dbReference>
<evidence type="ECO:0000256" key="5">
    <source>
        <dbReference type="RuleBase" id="RU003345"/>
    </source>
</evidence>
<dbReference type="NCBIfam" id="TIGR01780">
    <property type="entry name" value="SSADH"/>
    <property type="match status" value="1"/>
</dbReference>
<proteinExistence type="inferred from homology"/>
<evidence type="ECO:0000259" key="6">
    <source>
        <dbReference type="Pfam" id="PF00171"/>
    </source>
</evidence>
<keyword evidence="2" id="KW-0521">NADP</keyword>
<dbReference type="CDD" id="cd07103">
    <property type="entry name" value="ALDH_F5_SSADH_GabD"/>
    <property type="match status" value="1"/>
</dbReference>
<reference evidence="7 8" key="1">
    <citation type="journal article" date="2015" name="J. Biotechnol.">
        <title>Complete genome sequence of Pseudomonas rhizosphaerae IH5T (=DSM 16299T), a phosphate-solubilizing rhizobacterium for bacterial biofertilizer.</title>
        <authorList>
            <person name="Kwak Y."/>
            <person name="Jung B.K."/>
            <person name="Shin J.H."/>
        </authorList>
    </citation>
    <scope>NUCLEOTIDE SEQUENCE [LARGE SCALE GENOMIC DNA]</scope>
    <source>
        <strain evidence="7">DSM 16299</strain>
    </source>
</reference>
<dbReference type="EC" id="1.2.1.16" evidence="7"/>
<name>A0A089YSY0_9PSED</name>
<dbReference type="GO" id="GO:0009450">
    <property type="term" value="P:gamma-aminobutyric acid catabolic process"/>
    <property type="evidence" value="ECO:0007669"/>
    <property type="project" value="InterPro"/>
</dbReference>
<dbReference type="HOGENOM" id="CLU_005391_5_1_6"/>
<comment type="similarity">
    <text evidence="1 5">Belongs to the aldehyde dehydrogenase family.</text>
</comment>
<keyword evidence="8" id="KW-1185">Reference proteome</keyword>
<evidence type="ECO:0000256" key="1">
    <source>
        <dbReference type="ARBA" id="ARBA00009986"/>
    </source>
</evidence>
<feature type="domain" description="Aldehyde dehydrogenase" evidence="6">
    <location>
        <begin position="19"/>
        <end position="475"/>
    </location>
</feature>
<evidence type="ECO:0000256" key="4">
    <source>
        <dbReference type="PROSITE-ProRule" id="PRU10007"/>
    </source>
</evidence>
<dbReference type="PROSITE" id="PS00070">
    <property type="entry name" value="ALDEHYDE_DEHYDR_CYS"/>
    <property type="match status" value="1"/>
</dbReference>
<feature type="active site" evidence="4">
    <location>
        <position position="255"/>
    </location>
</feature>
<protein>
    <submittedName>
        <fullName evidence="7">Succinate-semialdehyde dehydrogenase</fullName>
        <ecNumber evidence="7">1.2.1.16</ecNumber>
    </submittedName>
</protein>
<dbReference type="InterPro" id="IPR016161">
    <property type="entry name" value="Ald_DH/histidinol_DH"/>
</dbReference>
<evidence type="ECO:0000313" key="8">
    <source>
        <dbReference type="Proteomes" id="UP000029499"/>
    </source>
</evidence>
<dbReference type="InterPro" id="IPR029510">
    <property type="entry name" value="Ald_DH_CS_GLU"/>
</dbReference>
<dbReference type="EMBL" id="CP009533">
    <property type="protein sequence ID" value="AIS18744.1"/>
    <property type="molecule type" value="Genomic_DNA"/>
</dbReference>
<dbReference type="Gene3D" id="3.40.309.10">
    <property type="entry name" value="Aldehyde Dehydrogenase, Chain A, domain 2"/>
    <property type="match status" value="1"/>
</dbReference>
<dbReference type="STRING" id="216142.LT40_15660"/>
<dbReference type="InterPro" id="IPR016163">
    <property type="entry name" value="Ald_DH_C"/>
</dbReference>